<dbReference type="InterPro" id="IPR019734">
    <property type="entry name" value="TPR_rpt"/>
</dbReference>
<comment type="caution">
    <text evidence="5">The sequence shown here is derived from an EMBL/GenBank/DDBJ whole genome shotgun (WGS) entry which is preliminary data.</text>
</comment>
<evidence type="ECO:0000256" key="4">
    <source>
        <dbReference type="PROSITE-ProRule" id="PRU00339"/>
    </source>
</evidence>
<evidence type="ECO:0000256" key="3">
    <source>
        <dbReference type="ARBA" id="ARBA00038336"/>
    </source>
</evidence>
<gene>
    <name evidence="5" type="ORF">QTP70_014409</name>
</gene>
<dbReference type="Gene3D" id="1.25.40.10">
    <property type="entry name" value="Tetratricopeptide repeat domain"/>
    <property type="match status" value="6"/>
</dbReference>
<dbReference type="Pfam" id="PF13181">
    <property type="entry name" value="TPR_8"/>
    <property type="match status" value="4"/>
</dbReference>
<feature type="repeat" description="TPR" evidence="4">
    <location>
        <begin position="841"/>
        <end position="874"/>
    </location>
</feature>
<keyword evidence="1" id="KW-0677">Repeat</keyword>
<keyword evidence="2 4" id="KW-0802">TPR repeat</keyword>
<proteinExistence type="inferred from homology"/>
<reference evidence="5" key="1">
    <citation type="submission" date="2023-06" db="EMBL/GenBank/DDBJ databases">
        <title>Male Hemibagrus guttatus genome.</title>
        <authorList>
            <person name="Bian C."/>
        </authorList>
    </citation>
    <scope>NUCLEOTIDE SEQUENCE</scope>
    <source>
        <strain evidence="5">Male_cb2023</strain>
        <tissue evidence="5">Muscle</tissue>
    </source>
</reference>
<dbReference type="SUPFAM" id="SSF48452">
    <property type="entry name" value="TPR-like"/>
    <property type="match status" value="5"/>
</dbReference>
<dbReference type="PANTHER" id="PTHR10271">
    <property type="entry name" value="INTERFERON-INDUCED PROTEIN WITH TETRATRICOPEPTIDE REPEATS"/>
    <property type="match status" value="1"/>
</dbReference>
<accession>A0AAE0QP06</accession>
<protein>
    <recommendedName>
        <fullName evidence="7">Interferon-induced protein with tetratricopeptide repeats 5</fullName>
    </recommendedName>
</protein>
<keyword evidence="6" id="KW-1185">Reference proteome</keyword>
<dbReference type="AlphaFoldDB" id="A0AAE0QP06"/>
<name>A0AAE0QP06_9TELE</name>
<evidence type="ECO:0000313" key="6">
    <source>
        <dbReference type="Proteomes" id="UP001274896"/>
    </source>
</evidence>
<dbReference type="FunFam" id="1.25.40.10:FF:000032">
    <property type="entry name" value="Interferon-induced protein with tetratricopeptide repeats 5"/>
    <property type="match status" value="2"/>
</dbReference>
<evidence type="ECO:0000313" key="5">
    <source>
        <dbReference type="EMBL" id="KAK3529017.1"/>
    </source>
</evidence>
<dbReference type="InterPro" id="IPR011990">
    <property type="entry name" value="TPR-like_helical_dom_sf"/>
</dbReference>
<feature type="repeat" description="TPR" evidence="4">
    <location>
        <begin position="467"/>
        <end position="500"/>
    </location>
</feature>
<evidence type="ECO:0000256" key="2">
    <source>
        <dbReference type="ARBA" id="ARBA00022803"/>
    </source>
</evidence>
<dbReference type="EMBL" id="JAUCMX010000012">
    <property type="protein sequence ID" value="KAK3529017.1"/>
    <property type="molecule type" value="Genomic_DNA"/>
</dbReference>
<dbReference type="Pfam" id="PF13432">
    <property type="entry name" value="TPR_16"/>
    <property type="match status" value="2"/>
</dbReference>
<feature type="repeat" description="TPR" evidence="4">
    <location>
        <begin position="369"/>
        <end position="402"/>
    </location>
</feature>
<dbReference type="PANTHER" id="PTHR10271:SF29">
    <property type="entry name" value="INTERFERON-INDUCED PROTEIN WITH TETRATRICOPEPTIDE REPEATS-RELATED"/>
    <property type="match status" value="1"/>
</dbReference>
<comment type="similarity">
    <text evidence="3">Belongs to the IFIT family.</text>
</comment>
<evidence type="ECO:0008006" key="7">
    <source>
        <dbReference type="Google" id="ProtNLM"/>
    </source>
</evidence>
<dbReference type="Proteomes" id="UP001274896">
    <property type="component" value="Unassembled WGS sequence"/>
</dbReference>
<dbReference type="PROSITE" id="PS50005">
    <property type="entry name" value="TPR"/>
    <property type="match status" value="3"/>
</dbReference>
<dbReference type="SMART" id="SM00028">
    <property type="entry name" value="TPR"/>
    <property type="match status" value="13"/>
</dbReference>
<dbReference type="GO" id="GO:0005829">
    <property type="term" value="C:cytosol"/>
    <property type="evidence" value="ECO:0007669"/>
    <property type="project" value="TreeGrafter"/>
</dbReference>
<dbReference type="Pfam" id="PF13424">
    <property type="entry name" value="TPR_12"/>
    <property type="match status" value="2"/>
</dbReference>
<evidence type="ECO:0000256" key="1">
    <source>
        <dbReference type="ARBA" id="ARBA00022737"/>
    </source>
</evidence>
<dbReference type="GO" id="GO:0051607">
    <property type="term" value="P:defense response to virus"/>
    <property type="evidence" value="ECO:0007669"/>
    <property type="project" value="TreeGrafter"/>
</dbReference>
<sequence>MGFVKFLLGSNTEALSYFERSVELTKSHGNECDKLLVVVYGDLAWLYYHMGNFAESESYLNKLSEIKEKYPSVPYVEVLGEKGWTFLKFSCKYYERSKECFKKALELEPDEGEWNAGLAIVLYRTDDLFQNSPDSNTVDQLRRAIATNPDDDVLKVLLGLRLGLHERYSEAESLVEQALEKSPEHPHVMRYVGKFFRHHGPLNKSIALLKRALVKVSNSAFIHHQLGLCYKKKILDLKKAGSHHTKGAEMNRAQEQCIYHLEMATKLKPNFILAMSELALQYGENQDILKAEEMFQNAFRVAKAKKENYQTVHLYYAHFQQYCMRCESAAIKHYMECLKLNSNHYERNKSVERLERIAKRRIENNPKDGEAFGILGIVYKEKGEKQKAIECFETALSFVDNEDYLSDLCELRLSLNSTQDSSLKTTLLQLECHFTWALNKNDTDLTDLLNRLEEQLNLDLGREAGVARTHRCMGFVKFLLGSNTEALSYFERSVELTKSHGNECDKLLVVVYGDLAWLYYHMGNFAECKSYLNKLREIKEKYPSVPYAEVLGEKGWIFLKFSRKYYERSKECFKKALELEPDEGEWNAGLAIVLYRIEDILQDTSSSTATDQLRRAIATNPNDDVLKVLLGLKLVYHKKYSEAESLVEQALERSPEHPHVMRYVGKFFRNQGSVDRSIALLKRALVKASNSAFIHHQLGLCYKKKILDLKKAGSHHTKGVEINRAQEQCINHLAMATKLKPNFILAMSELALQYGENRNMAKAEEMFQITFQVAKEKNDNYQPVHLYYADFQQYCMRCESAAIKHYMECLKINPERYEAKKSAGRLEGIAKRRIKINPMDGEAFGILGIIHKEKGEKQKAIECFETALSFVDNEDYLSDLCELRLSFQ</sequence>
<organism evidence="5 6">
    <name type="scientific">Hemibagrus guttatus</name>
    <dbReference type="NCBI Taxonomy" id="175788"/>
    <lineage>
        <taxon>Eukaryota</taxon>
        <taxon>Metazoa</taxon>
        <taxon>Chordata</taxon>
        <taxon>Craniata</taxon>
        <taxon>Vertebrata</taxon>
        <taxon>Euteleostomi</taxon>
        <taxon>Actinopterygii</taxon>
        <taxon>Neopterygii</taxon>
        <taxon>Teleostei</taxon>
        <taxon>Ostariophysi</taxon>
        <taxon>Siluriformes</taxon>
        <taxon>Bagridae</taxon>
        <taxon>Hemibagrus</taxon>
    </lineage>
</organism>